<dbReference type="FunCoup" id="E3M868">
    <property type="interactions" value="1338"/>
</dbReference>
<reference evidence="2" key="1">
    <citation type="submission" date="2007-07" db="EMBL/GenBank/DDBJ databases">
        <title>PCAP assembly of the Caenorhabditis remanei genome.</title>
        <authorList>
            <consortium name="The Caenorhabditis remanei Sequencing Consortium"/>
            <person name="Wilson R.K."/>
        </authorList>
    </citation>
    <scope>NUCLEOTIDE SEQUENCE [LARGE SCALE GENOMIC DNA]</scope>
    <source>
        <strain evidence="2">PB4641</strain>
    </source>
</reference>
<dbReference type="HOGENOM" id="CLU_934604_0_0_1"/>
<dbReference type="InterPro" id="IPR011598">
    <property type="entry name" value="bHLH_dom"/>
</dbReference>
<dbReference type="Pfam" id="PF00010">
    <property type="entry name" value="HLH"/>
    <property type="match status" value="1"/>
</dbReference>
<proteinExistence type="predicted"/>
<evidence type="ECO:0000259" key="1">
    <source>
        <dbReference type="PROSITE" id="PS50888"/>
    </source>
</evidence>
<dbReference type="AlphaFoldDB" id="E3M868"/>
<sequence length="257" mass="29355">MSSQLALFFPKLHLQQQKLRKRRAEEKRMNAFNTAIGDIREELIQKKYGNEQDLKSHPSILILVAEIINKVDLKSKYPVEARRKCEGGKMKREVEKEVKARREQMRRDKMTDALEHIREFIIRNRLGNGKLEQVTVLQIILDYLRTLPINVPDTPIASPSGSPFSSFSISSILSRTTLSPGLPTLTPSPPLTQPAGLSMGTPPQLLNFPSPFPMTPMDRTAFQLQFQFQYLQNQMMLQNLLNPNKATLLSHSYNSKL</sequence>
<dbReference type="InParanoid" id="E3M868"/>
<keyword evidence="3" id="KW-1185">Reference proteome</keyword>
<dbReference type="Gene3D" id="4.10.280.10">
    <property type="entry name" value="Helix-loop-helix DNA-binding domain"/>
    <property type="match status" value="1"/>
</dbReference>
<dbReference type="GeneID" id="9806323"/>
<dbReference type="OrthoDB" id="5909477at2759"/>
<organism evidence="3">
    <name type="scientific">Caenorhabditis remanei</name>
    <name type="common">Caenorhabditis vulgaris</name>
    <dbReference type="NCBI Taxonomy" id="31234"/>
    <lineage>
        <taxon>Eukaryota</taxon>
        <taxon>Metazoa</taxon>
        <taxon>Ecdysozoa</taxon>
        <taxon>Nematoda</taxon>
        <taxon>Chromadorea</taxon>
        <taxon>Rhabditida</taxon>
        <taxon>Rhabditina</taxon>
        <taxon>Rhabditomorpha</taxon>
        <taxon>Rhabditoidea</taxon>
        <taxon>Rhabditidae</taxon>
        <taxon>Peloderinae</taxon>
        <taxon>Caenorhabditis</taxon>
    </lineage>
</organism>
<dbReference type="CTD" id="9806323"/>
<name>E3M868_CAERE</name>
<dbReference type="SUPFAM" id="SSF47459">
    <property type="entry name" value="HLH, helix-loop-helix DNA-binding domain"/>
    <property type="match status" value="1"/>
</dbReference>
<dbReference type="InterPro" id="IPR036638">
    <property type="entry name" value="HLH_DNA-bd_sf"/>
</dbReference>
<dbReference type="EMBL" id="DS268428">
    <property type="protein sequence ID" value="EFO94397.1"/>
    <property type="molecule type" value="Genomic_DNA"/>
</dbReference>
<dbReference type="GO" id="GO:0046983">
    <property type="term" value="F:protein dimerization activity"/>
    <property type="evidence" value="ECO:0007669"/>
    <property type="project" value="InterPro"/>
</dbReference>
<gene>
    <name evidence="2" type="ORF">CRE_13410</name>
</gene>
<evidence type="ECO:0000313" key="2">
    <source>
        <dbReference type="EMBL" id="EFO94397.1"/>
    </source>
</evidence>
<dbReference type="Proteomes" id="UP000008281">
    <property type="component" value="Unassembled WGS sequence"/>
</dbReference>
<dbReference type="PROSITE" id="PS50888">
    <property type="entry name" value="BHLH"/>
    <property type="match status" value="1"/>
</dbReference>
<feature type="domain" description="BHLH" evidence="1">
    <location>
        <begin position="94"/>
        <end position="147"/>
    </location>
</feature>
<protein>
    <recommendedName>
        <fullName evidence="1">BHLH domain-containing protein</fullName>
    </recommendedName>
</protein>
<accession>E3M868</accession>
<evidence type="ECO:0000313" key="3">
    <source>
        <dbReference type="Proteomes" id="UP000008281"/>
    </source>
</evidence>
<dbReference type="KEGG" id="crq:GCK72_008740"/>
<dbReference type="RefSeq" id="XP_003107576.2">
    <property type="nucleotide sequence ID" value="XM_003107528.2"/>
</dbReference>